<dbReference type="Pfam" id="PF00854">
    <property type="entry name" value="PTR2"/>
    <property type="match status" value="1"/>
</dbReference>
<name>A0AAV1S366_9ROSI</name>
<feature type="transmembrane region" description="Helical" evidence="6">
    <location>
        <begin position="370"/>
        <end position="392"/>
    </location>
</feature>
<comment type="similarity">
    <text evidence="2">Belongs to the major facilitator superfamily. Proton-dependent oligopeptide transporter (POT/PTR) (TC 2.A.17) family.</text>
</comment>
<evidence type="ECO:0000256" key="3">
    <source>
        <dbReference type="ARBA" id="ARBA00022692"/>
    </source>
</evidence>
<dbReference type="Gene3D" id="1.20.1250.20">
    <property type="entry name" value="MFS general substrate transporter like domains"/>
    <property type="match status" value="2"/>
</dbReference>
<feature type="transmembrane region" description="Helical" evidence="6">
    <location>
        <begin position="412"/>
        <end position="433"/>
    </location>
</feature>
<dbReference type="GO" id="GO:0016020">
    <property type="term" value="C:membrane"/>
    <property type="evidence" value="ECO:0007669"/>
    <property type="project" value="UniProtKB-SubCell"/>
</dbReference>
<feature type="transmembrane region" description="Helical" evidence="6">
    <location>
        <begin position="328"/>
        <end position="349"/>
    </location>
</feature>
<protein>
    <recommendedName>
        <fullName evidence="9">Protein NRT1/ PTR FAMILY 5.10-like</fullName>
    </recommendedName>
</protein>
<evidence type="ECO:0000313" key="8">
    <source>
        <dbReference type="Proteomes" id="UP001314170"/>
    </source>
</evidence>
<feature type="transmembrane region" description="Helical" evidence="6">
    <location>
        <begin position="284"/>
        <end position="308"/>
    </location>
</feature>
<evidence type="ECO:0000313" key="7">
    <source>
        <dbReference type="EMBL" id="CAK7344803.1"/>
    </source>
</evidence>
<gene>
    <name evidence="7" type="ORF">DCAF_LOCUS17955</name>
</gene>
<evidence type="ECO:0000256" key="6">
    <source>
        <dbReference type="SAM" id="Phobius"/>
    </source>
</evidence>
<comment type="caution">
    <text evidence="7">The sequence shown here is derived from an EMBL/GenBank/DDBJ whole genome shotgun (WGS) entry which is preliminary data.</text>
</comment>
<comment type="subcellular location">
    <subcellularLocation>
        <location evidence="1">Membrane</location>
        <topology evidence="1">Multi-pass membrane protein</topology>
    </subcellularLocation>
</comment>
<evidence type="ECO:0008006" key="9">
    <source>
        <dbReference type="Google" id="ProtNLM"/>
    </source>
</evidence>
<dbReference type="GO" id="GO:0022857">
    <property type="term" value="F:transmembrane transporter activity"/>
    <property type="evidence" value="ECO:0007669"/>
    <property type="project" value="InterPro"/>
</dbReference>
<dbReference type="AlphaFoldDB" id="A0AAV1S366"/>
<keyword evidence="4 6" id="KW-1133">Transmembrane helix</keyword>
<sequence length="502" mass="55423">MSISNLSSPETAEQAETPLLSNTVDGCVDYKGNPVYRYNSGRWRSASFIIGVEVAERFAFLGISSNLITYLTGPLGQSTATAAENVNVWSGTASLLPLLGAFVADSFLGRFRTIVVASFVYILHLAKEGTSLVFRLLERINLMDKTLRNAEPKAHSSIGGSKRYRYTVKREEKNAFLRTGKVFFVAIRNQRITPSAIASEEEEGHGTLDHQSYEQFKFLNKALLAANGSKEDGTLCTLSEVEETKAVLRLIPIWTTCLAYAIVFPVSSTFFVKEAATMDRSISPGFEIPAASLQTFSTIASILFIAIYDRVFVPVSRTLTRKPSGITVLQRTGIGMFLSTVSIAVAALVEMKRLKTAQEYGLIDKPNVMVPMSVWWLIPPYILFGVSDVFTMVGLQELFYDQVPSDLRSVGLSLYLSIFGVGSFLSSFLISTIEKLTCGNGRYSWFDNNLNRAHLDYFYWGLAVLSTVQLLAPRDQSHQTIKALGLLKDVPSQVDFLMLAGS</sequence>
<dbReference type="InterPro" id="IPR000109">
    <property type="entry name" value="POT_fam"/>
</dbReference>
<evidence type="ECO:0000256" key="5">
    <source>
        <dbReference type="ARBA" id="ARBA00023136"/>
    </source>
</evidence>
<accession>A0AAV1S366</accession>
<dbReference type="EMBL" id="CAWUPB010001165">
    <property type="protein sequence ID" value="CAK7344803.1"/>
    <property type="molecule type" value="Genomic_DNA"/>
</dbReference>
<organism evidence="7 8">
    <name type="scientific">Dovyalis caffra</name>
    <dbReference type="NCBI Taxonomy" id="77055"/>
    <lineage>
        <taxon>Eukaryota</taxon>
        <taxon>Viridiplantae</taxon>
        <taxon>Streptophyta</taxon>
        <taxon>Embryophyta</taxon>
        <taxon>Tracheophyta</taxon>
        <taxon>Spermatophyta</taxon>
        <taxon>Magnoliopsida</taxon>
        <taxon>eudicotyledons</taxon>
        <taxon>Gunneridae</taxon>
        <taxon>Pentapetalae</taxon>
        <taxon>rosids</taxon>
        <taxon>fabids</taxon>
        <taxon>Malpighiales</taxon>
        <taxon>Salicaceae</taxon>
        <taxon>Flacourtieae</taxon>
        <taxon>Dovyalis</taxon>
    </lineage>
</organism>
<reference evidence="7 8" key="1">
    <citation type="submission" date="2024-01" db="EMBL/GenBank/DDBJ databases">
        <authorList>
            <person name="Waweru B."/>
        </authorList>
    </citation>
    <scope>NUCLEOTIDE SEQUENCE [LARGE SCALE GENOMIC DNA]</scope>
</reference>
<keyword evidence="5 6" id="KW-0472">Membrane</keyword>
<evidence type="ECO:0000256" key="2">
    <source>
        <dbReference type="ARBA" id="ARBA00005982"/>
    </source>
</evidence>
<dbReference type="SUPFAM" id="SSF103473">
    <property type="entry name" value="MFS general substrate transporter"/>
    <property type="match status" value="1"/>
</dbReference>
<proteinExistence type="inferred from homology"/>
<dbReference type="InterPro" id="IPR036259">
    <property type="entry name" value="MFS_trans_sf"/>
</dbReference>
<keyword evidence="8" id="KW-1185">Reference proteome</keyword>
<evidence type="ECO:0000256" key="1">
    <source>
        <dbReference type="ARBA" id="ARBA00004141"/>
    </source>
</evidence>
<feature type="transmembrane region" description="Helical" evidence="6">
    <location>
        <begin position="251"/>
        <end position="272"/>
    </location>
</feature>
<dbReference type="PANTHER" id="PTHR11654">
    <property type="entry name" value="OLIGOPEPTIDE TRANSPORTER-RELATED"/>
    <property type="match status" value="1"/>
</dbReference>
<dbReference type="Proteomes" id="UP001314170">
    <property type="component" value="Unassembled WGS sequence"/>
</dbReference>
<evidence type="ECO:0000256" key="4">
    <source>
        <dbReference type="ARBA" id="ARBA00022989"/>
    </source>
</evidence>
<keyword evidence="3 6" id="KW-0812">Transmembrane</keyword>